<proteinExistence type="predicted"/>
<evidence type="ECO:0000313" key="3">
    <source>
        <dbReference type="Proteomes" id="UP000297245"/>
    </source>
</evidence>
<evidence type="ECO:0000313" key="2">
    <source>
        <dbReference type="EMBL" id="THV03999.1"/>
    </source>
</evidence>
<organism evidence="2 3">
    <name type="scientific">Dendrothele bispora (strain CBS 962.96)</name>
    <dbReference type="NCBI Taxonomy" id="1314807"/>
    <lineage>
        <taxon>Eukaryota</taxon>
        <taxon>Fungi</taxon>
        <taxon>Dikarya</taxon>
        <taxon>Basidiomycota</taxon>
        <taxon>Agaricomycotina</taxon>
        <taxon>Agaricomycetes</taxon>
        <taxon>Agaricomycetidae</taxon>
        <taxon>Agaricales</taxon>
        <taxon>Agaricales incertae sedis</taxon>
        <taxon>Dendrothele</taxon>
    </lineage>
</organism>
<dbReference type="Proteomes" id="UP000297245">
    <property type="component" value="Unassembled WGS sequence"/>
</dbReference>
<protein>
    <submittedName>
        <fullName evidence="2">Uncharacterized protein</fullName>
    </submittedName>
</protein>
<gene>
    <name evidence="2" type="ORF">K435DRAFT_747224</name>
</gene>
<accession>A0A4S8MN92</accession>
<reference evidence="2 3" key="1">
    <citation type="journal article" date="2019" name="Nat. Ecol. Evol.">
        <title>Megaphylogeny resolves global patterns of mushroom evolution.</title>
        <authorList>
            <person name="Varga T."/>
            <person name="Krizsan K."/>
            <person name="Foldi C."/>
            <person name="Dima B."/>
            <person name="Sanchez-Garcia M."/>
            <person name="Sanchez-Ramirez S."/>
            <person name="Szollosi G.J."/>
            <person name="Szarkandi J.G."/>
            <person name="Papp V."/>
            <person name="Albert L."/>
            <person name="Andreopoulos W."/>
            <person name="Angelini C."/>
            <person name="Antonin V."/>
            <person name="Barry K.W."/>
            <person name="Bougher N.L."/>
            <person name="Buchanan P."/>
            <person name="Buyck B."/>
            <person name="Bense V."/>
            <person name="Catcheside P."/>
            <person name="Chovatia M."/>
            <person name="Cooper J."/>
            <person name="Damon W."/>
            <person name="Desjardin D."/>
            <person name="Finy P."/>
            <person name="Geml J."/>
            <person name="Haridas S."/>
            <person name="Hughes K."/>
            <person name="Justo A."/>
            <person name="Karasinski D."/>
            <person name="Kautmanova I."/>
            <person name="Kiss B."/>
            <person name="Kocsube S."/>
            <person name="Kotiranta H."/>
            <person name="LaButti K.M."/>
            <person name="Lechner B.E."/>
            <person name="Liimatainen K."/>
            <person name="Lipzen A."/>
            <person name="Lukacs Z."/>
            <person name="Mihaltcheva S."/>
            <person name="Morgado L.N."/>
            <person name="Niskanen T."/>
            <person name="Noordeloos M.E."/>
            <person name="Ohm R.A."/>
            <person name="Ortiz-Santana B."/>
            <person name="Ovrebo C."/>
            <person name="Racz N."/>
            <person name="Riley R."/>
            <person name="Savchenko A."/>
            <person name="Shiryaev A."/>
            <person name="Soop K."/>
            <person name="Spirin V."/>
            <person name="Szebenyi C."/>
            <person name="Tomsovsky M."/>
            <person name="Tulloss R.E."/>
            <person name="Uehling J."/>
            <person name="Grigoriev I.V."/>
            <person name="Vagvolgyi C."/>
            <person name="Papp T."/>
            <person name="Martin F.M."/>
            <person name="Miettinen O."/>
            <person name="Hibbett D.S."/>
            <person name="Nagy L.G."/>
        </authorList>
    </citation>
    <scope>NUCLEOTIDE SEQUENCE [LARGE SCALE GENOMIC DNA]</scope>
    <source>
        <strain evidence="2 3">CBS 962.96</strain>
    </source>
</reference>
<dbReference type="OrthoDB" id="539213at2759"/>
<evidence type="ECO:0000256" key="1">
    <source>
        <dbReference type="SAM" id="MobiDB-lite"/>
    </source>
</evidence>
<sequence length="273" mass="31110">MHVLPVELLLQIQLEALSHSLPHISRRFYQVFKNAPNSFRAQYIFYRVLRDNDKLPRDFYTRILRYPLCSLPVLRHVVRYIRKYDHTSLLPPELPRRLFKNIKKGGKSDDPLPFLQVLYSDSPQKLDIDPPLPPPNPNSHSGYALTKAVQTSFVPLVDFLLSHGAQPSYKEGLSVLVAIRQKDLGMVKRLIERTDSALSTSPTCSRSETSPKENPHKRRKHQDRLSPTKSMLTMAVKVGAQDIIEYLMNEKGVVPDIKTLHLLQVTNTGNGTG</sequence>
<keyword evidence="3" id="KW-1185">Reference proteome</keyword>
<feature type="compositionally biased region" description="Polar residues" evidence="1">
    <location>
        <begin position="196"/>
        <end position="208"/>
    </location>
</feature>
<dbReference type="Gene3D" id="1.25.40.20">
    <property type="entry name" value="Ankyrin repeat-containing domain"/>
    <property type="match status" value="1"/>
</dbReference>
<feature type="region of interest" description="Disordered" evidence="1">
    <location>
        <begin position="195"/>
        <end position="229"/>
    </location>
</feature>
<name>A0A4S8MN92_DENBC</name>
<dbReference type="EMBL" id="ML179061">
    <property type="protein sequence ID" value="THV03999.1"/>
    <property type="molecule type" value="Genomic_DNA"/>
</dbReference>
<dbReference type="AlphaFoldDB" id="A0A4S8MN92"/>
<dbReference type="InterPro" id="IPR036770">
    <property type="entry name" value="Ankyrin_rpt-contain_sf"/>
</dbReference>
<dbReference type="SUPFAM" id="SSF48403">
    <property type="entry name" value="Ankyrin repeat"/>
    <property type="match status" value="1"/>
</dbReference>